<dbReference type="EMBL" id="BARU01035895">
    <property type="protein sequence ID" value="GAH85638.1"/>
    <property type="molecule type" value="Genomic_DNA"/>
</dbReference>
<reference evidence="2" key="1">
    <citation type="journal article" date="2014" name="Front. Microbiol.">
        <title>High frequency of phylogenetically diverse reductive dehalogenase-homologous genes in deep subseafloor sedimentary metagenomes.</title>
        <authorList>
            <person name="Kawai M."/>
            <person name="Futagami T."/>
            <person name="Toyoda A."/>
            <person name="Takaki Y."/>
            <person name="Nishi S."/>
            <person name="Hori S."/>
            <person name="Arai W."/>
            <person name="Tsubouchi T."/>
            <person name="Morono Y."/>
            <person name="Uchiyama I."/>
            <person name="Ito T."/>
            <person name="Fujiyama A."/>
            <person name="Inagaki F."/>
            <person name="Takami H."/>
        </authorList>
    </citation>
    <scope>NUCLEOTIDE SEQUENCE</scope>
    <source>
        <strain evidence="2">Expedition CK06-06</strain>
    </source>
</reference>
<dbReference type="AlphaFoldDB" id="X1KUI4"/>
<name>X1KUI4_9ZZZZ</name>
<sequence>MSLKFFVDHCISNFVIQTLRDAGHEVLALRDYLPVDSPDEVVIAKAQELNAILVSLNGDFADIVTYTSANYKGIMALQVRNHPEATPQLVERLKTYLSAHDDMEHYRGKLFLVEMRRIRVRE</sequence>
<dbReference type="InterPro" id="IPR041049">
    <property type="entry name" value="DUF5615"/>
</dbReference>
<gene>
    <name evidence="2" type="ORF">S03H2_56124</name>
</gene>
<evidence type="ECO:0000313" key="2">
    <source>
        <dbReference type="EMBL" id="GAH85638.1"/>
    </source>
</evidence>
<accession>X1KUI4</accession>
<evidence type="ECO:0000259" key="1">
    <source>
        <dbReference type="Pfam" id="PF18480"/>
    </source>
</evidence>
<dbReference type="Pfam" id="PF18480">
    <property type="entry name" value="DUF5615"/>
    <property type="match status" value="1"/>
</dbReference>
<organism evidence="2">
    <name type="scientific">marine sediment metagenome</name>
    <dbReference type="NCBI Taxonomy" id="412755"/>
    <lineage>
        <taxon>unclassified sequences</taxon>
        <taxon>metagenomes</taxon>
        <taxon>ecological metagenomes</taxon>
    </lineage>
</organism>
<feature type="domain" description="DUF5615" evidence="1">
    <location>
        <begin position="4"/>
        <end position="97"/>
    </location>
</feature>
<comment type="caution">
    <text evidence="2">The sequence shown here is derived from an EMBL/GenBank/DDBJ whole genome shotgun (WGS) entry which is preliminary data.</text>
</comment>
<protein>
    <recommendedName>
        <fullName evidence="1">DUF5615 domain-containing protein</fullName>
    </recommendedName>
</protein>
<proteinExistence type="predicted"/>